<dbReference type="RefSeq" id="XP_017774004.1">
    <property type="nucleotide sequence ID" value="XM_017918515.1"/>
</dbReference>
<dbReference type="InterPro" id="IPR052100">
    <property type="entry name" value="SV-ATPase_mito-regulator"/>
</dbReference>
<accession>A0ABM1MHF4</accession>
<gene>
    <name evidence="6" type="primary">LOC108560820</name>
</gene>
<evidence type="ECO:0000313" key="5">
    <source>
        <dbReference type="Proteomes" id="UP000695000"/>
    </source>
</evidence>
<evidence type="ECO:0000256" key="3">
    <source>
        <dbReference type="SAM" id="MobiDB-lite"/>
    </source>
</evidence>
<dbReference type="Pfam" id="PF08240">
    <property type="entry name" value="ADH_N"/>
    <property type="match status" value="1"/>
</dbReference>
<dbReference type="Gene3D" id="3.90.180.10">
    <property type="entry name" value="Medium-chain alcohol dehydrogenases, catalytic domain"/>
    <property type="match status" value="1"/>
</dbReference>
<feature type="region of interest" description="Disordered" evidence="3">
    <location>
        <begin position="337"/>
        <end position="423"/>
    </location>
</feature>
<dbReference type="CDD" id="cd08275">
    <property type="entry name" value="MDR3"/>
    <property type="match status" value="1"/>
</dbReference>
<dbReference type="InterPro" id="IPR013154">
    <property type="entry name" value="ADH-like_N"/>
</dbReference>
<dbReference type="PANTHER" id="PTHR44054:SF2">
    <property type="entry name" value="SYNAPTIC VESICLE MEMBRANE PROTEIN VAT-1 HOMOLOG-LIKE"/>
    <property type="match status" value="1"/>
</dbReference>
<name>A0ABM1MHF4_NICVS</name>
<evidence type="ECO:0000313" key="6">
    <source>
        <dbReference type="RefSeq" id="XP_017774004.1"/>
    </source>
</evidence>
<dbReference type="PANTHER" id="PTHR44054">
    <property type="entry name" value="SYNAPTIC VESICLE MEMBRANE PROTEIN VAT-1 HOMOLOG-LIKE"/>
    <property type="match status" value="1"/>
</dbReference>
<evidence type="ECO:0000256" key="1">
    <source>
        <dbReference type="ARBA" id="ARBA00010371"/>
    </source>
</evidence>
<reference evidence="6" key="1">
    <citation type="submission" date="2025-08" db="UniProtKB">
        <authorList>
            <consortium name="RefSeq"/>
        </authorList>
    </citation>
    <scope>IDENTIFICATION</scope>
</reference>
<dbReference type="InterPro" id="IPR002364">
    <property type="entry name" value="Quin_OxRdtase/zeta-crystal_CS"/>
</dbReference>
<dbReference type="InterPro" id="IPR011032">
    <property type="entry name" value="GroES-like_sf"/>
</dbReference>
<dbReference type="SUPFAM" id="SSF50129">
    <property type="entry name" value="GroES-like"/>
    <property type="match status" value="1"/>
</dbReference>
<keyword evidence="2" id="KW-0560">Oxidoreductase</keyword>
<proteinExistence type="inferred from homology"/>
<feature type="compositionally biased region" description="Basic and acidic residues" evidence="3">
    <location>
        <begin position="411"/>
        <end position="423"/>
    </location>
</feature>
<dbReference type="SMART" id="SM00829">
    <property type="entry name" value="PKS_ER"/>
    <property type="match status" value="1"/>
</dbReference>
<dbReference type="SUPFAM" id="SSF51735">
    <property type="entry name" value="NAD(P)-binding Rossmann-fold domains"/>
    <property type="match status" value="1"/>
</dbReference>
<feature type="domain" description="Enoyl reductase (ER)" evidence="4">
    <location>
        <begin position="10"/>
        <end position="340"/>
    </location>
</feature>
<feature type="compositionally biased region" description="Basic and acidic residues" evidence="3">
    <location>
        <begin position="383"/>
        <end position="400"/>
    </location>
</feature>
<comment type="similarity">
    <text evidence="1">Belongs to the zinc-containing alcohol dehydrogenase family. Quinone oxidoreductase subfamily.</text>
</comment>
<dbReference type="Gene3D" id="3.40.50.720">
    <property type="entry name" value="NAD(P)-binding Rossmann-like Domain"/>
    <property type="match status" value="1"/>
</dbReference>
<evidence type="ECO:0000259" key="4">
    <source>
        <dbReference type="SMART" id="SM00829"/>
    </source>
</evidence>
<protein>
    <submittedName>
        <fullName evidence="6">Synaptic vesicle membrane protein VAT-1 homolog-like</fullName>
    </submittedName>
</protein>
<sequence length="423" mass="46001">MRAVVLTGFGGLKTVKILKKPEPTLNEGELLIRVKACGLNFQDLMVRQGAIDAPPKCPFILGFECAGEVEQVGEGVEGFSIGDKVVALPEFKAWAELVAVPSKYVFKMPPGMTPLQAAAMTMNYTVAYILLFEMAGLSQGKSLLVHSAGGGVGQAVVQLARTVPDVTVFGVCSKGKHEALLASAVPIDHLLERGNDYSSEVRKVRPEGVDIVLDCLCGEECNRGYSLLKPMGKYILYGSSNVVTGETKSFFSAARSWWQVDKVSPIKLFDDNKTLSGFNLRHLMYQQGETEFVRGAVEKIFALYKDGKIKPVTDSTWALEDVAEAMQKMHDRKNIGKIVLDPGMEPKPKPATPAKGKDKKKQSSEEKKEEEKKDVAAAAATATDEKKTDEEKKDEKKEEALTNGDSAGESADSKDKEDDKASS</sequence>
<keyword evidence="5" id="KW-1185">Reference proteome</keyword>
<dbReference type="Proteomes" id="UP000695000">
    <property type="component" value="Unplaced"/>
</dbReference>
<dbReference type="PROSITE" id="PS01162">
    <property type="entry name" value="QOR_ZETA_CRYSTAL"/>
    <property type="match status" value="1"/>
</dbReference>
<organism evidence="5 6">
    <name type="scientific">Nicrophorus vespilloides</name>
    <name type="common">Boreal carrion beetle</name>
    <dbReference type="NCBI Taxonomy" id="110193"/>
    <lineage>
        <taxon>Eukaryota</taxon>
        <taxon>Metazoa</taxon>
        <taxon>Ecdysozoa</taxon>
        <taxon>Arthropoda</taxon>
        <taxon>Hexapoda</taxon>
        <taxon>Insecta</taxon>
        <taxon>Pterygota</taxon>
        <taxon>Neoptera</taxon>
        <taxon>Endopterygota</taxon>
        <taxon>Coleoptera</taxon>
        <taxon>Polyphaga</taxon>
        <taxon>Staphyliniformia</taxon>
        <taxon>Silphidae</taxon>
        <taxon>Nicrophorinae</taxon>
        <taxon>Nicrophorus</taxon>
    </lineage>
</organism>
<feature type="compositionally biased region" description="Basic and acidic residues" evidence="3">
    <location>
        <begin position="361"/>
        <end position="375"/>
    </location>
</feature>
<dbReference type="InterPro" id="IPR036291">
    <property type="entry name" value="NAD(P)-bd_dom_sf"/>
</dbReference>
<dbReference type="Pfam" id="PF13602">
    <property type="entry name" value="ADH_zinc_N_2"/>
    <property type="match status" value="1"/>
</dbReference>
<dbReference type="InterPro" id="IPR020843">
    <property type="entry name" value="ER"/>
</dbReference>
<dbReference type="GeneID" id="108560820"/>
<evidence type="ECO:0000256" key="2">
    <source>
        <dbReference type="ARBA" id="ARBA00023002"/>
    </source>
</evidence>